<feature type="compositionally biased region" description="Basic and acidic residues" evidence="1">
    <location>
        <begin position="15"/>
        <end position="39"/>
    </location>
</feature>
<evidence type="ECO:0000256" key="1">
    <source>
        <dbReference type="SAM" id="MobiDB-lite"/>
    </source>
</evidence>
<name>A0A5N7MFQ8_9HYPH</name>
<gene>
    <name evidence="2" type="ORF">FS320_10750</name>
</gene>
<dbReference type="Proteomes" id="UP000403266">
    <property type="component" value="Unassembled WGS sequence"/>
</dbReference>
<evidence type="ECO:0000313" key="2">
    <source>
        <dbReference type="EMBL" id="MPR25697.1"/>
    </source>
</evidence>
<feature type="region of interest" description="Disordered" evidence="1">
    <location>
        <begin position="1"/>
        <end position="48"/>
    </location>
</feature>
<dbReference type="EMBL" id="VOSK01000029">
    <property type="protein sequence ID" value="MPR25697.1"/>
    <property type="molecule type" value="Genomic_DNA"/>
</dbReference>
<evidence type="ECO:0000313" key="3">
    <source>
        <dbReference type="Proteomes" id="UP000403266"/>
    </source>
</evidence>
<keyword evidence="3" id="KW-1185">Reference proteome</keyword>
<organism evidence="2 3">
    <name type="scientific">Microvirga tunisiensis</name>
    <dbReference type="NCBI Taxonomy" id="2108360"/>
    <lineage>
        <taxon>Bacteria</taxon>
        <taxon>Pseudomonadati</taxon>
        <taxon>Pseudomonadota</taxon>
        <taxon>Alphaproteobacteria</taxon>
        <taxon>Hyphomicrobiales</taxon>
        <taxon>Methylobacteriaceae</taxon>
        <taxon>Microvirga</taxon>
    </lineage>
</organism>
<protein>
    <submittedName>
        <fullName evidence="2">Uncharacterized protein</fullName>
    </submittedName>
</protein>
<comment type="caution">
    <text evidence="2">The sequence shown here is derived from an EMBL/GenBank/DDBJ whole genome shotgun (WGS) entry which is preliminary data.</text>
</comment>
<sequence>MNHKPIPKDAIVPDTPEKESFVRGLVDRGEASRADKEGKLPSGVTHEVVGHAPSGLPIVIERRKKLF</sequence>
<reference evidence="2 3" key="1">
    <citation type="journal article" date="2019" name="Syst. Appl. Microbiol.">
        <title>Microvirga tunisiensis sp. nov., a root nodule symbiotic bacterium isolated from Lupinus micranthus and L. luteus grown in Northern Tunisia.</title>
        <authorList>
            <person name="Msaddak A."/>
            <person name="Rejili M."/>
            <person name="Duran D."/>
            <person name="Mars M."/>
            <person name="Palacios J.M."/>
            <person name="Ruiz-Argueso T."/>
            <person name="Rey L."/>
            <person name="Imperial J."/>
        </authorList>
    </citation>
    <scope>NUCLEOTIDE SEQUENCE [LARGE SCALE GENOMIC DNA]</scope>
    <source>
        <strain evidence="2 3">Lmie10</strain>
    </source>
</reference>
<accession>A0A5N7MFQ8</accession>
<dbReference type="OrthoDB" id="8453316at2"/>
<dbReference type="RefSeq" id="WP_152711461.1">
    <property type="nucleotide sequence ID" value="NZ_VOSJ01000025.1"/>
</dbReference>
<dbReference type="AlphaFoldDB" id="A0A5N7MFQ8"/>
<proteinExistence type="predicted"/>